<feature type="compositionally biased region" description="Low complexity" evidence="1">
    <location>
        <begin position="60"/>
        <end position="74"/>
    </location>
</feature>
<evidence type="ECO:0000256" key="1">
    <source>
        <dbReference type="SAM" id="MobiDB-lite"/>
    </source>
</evidence>
<gene>
    <name evidence="2" type="ORF">EDB92DRAFT_1895313</name>
</gene>
<evidence type="ECO:0000313" key="2">
    <source>
        <dbReference type="EMBL" id="KAH8982076.1"/>
    </source>
</evidence>
<comment type="caution">
    <text evidence="2">The sequence shown here is derived from an EMBL/GenBank/DDBJ whole genome shotgun (WGS) entry which is preliminary data.</text>
</comment>
<protein>
    <submittedName>
        <fullName evidence="2">Uncharacterized protein</fullName>
    </submittedName>
</protein>
<accession>A0AAD4L821</accession>
<keyword evidence="3" id="KW-1185">Reference proteome</keyword>
<dbReference type="AlphaFoldDB" id="A0AAD4L821"/>
<evidence type="ECO:0000313" key="3">
    <source>
        <dbReference type="Proteomes" id="UP001201163"/>
    </source>
</evidence>
<name>A0AAD4L821_9AGAM</name>
<dbReference type="Proteomes" id="UP001201163">
    <property type="component" value="Unassembled WGS sequence"/>
</dbReference>
<organism evidence="2 3">
    <name type="scientific">Lactarius akahatsu</name>
    <dbReference type="NCBI Taxonomy" id="416441"/>
    <lineage>
        <taxon>Eukaryota</taxon>
        <taxon>Fungi</taxon>
        <taxon>Dikarya</taxon>
        <taxon>Basidiomycota</taxon>
        <taxon>Agaricomycotina</taxon>
        <taxon>Agaricomycetes</taxon>
        <taxon>Russulales</taxon>
        <taxon>Russulaceae</taxon>
        <taxon>Lactarius</taxon>
    </lineage>
</organism>
<proteinExistence type="predicted"/>
<feature type="compositionally biased region" description="Polar residues" evidence="1">
    <location>
        <begin position="80"/>
        <end position="90"/>
    </location>
</feature>
<reference evidence="2" key="1">
    <citation type="submission" date="2022-01" db="EMBL/GenBank/DDBJ databases">
        <title>Comparative genomics reveals a dynamic genome evolution in the ectomycorrhizal milk-cap (Lactarius) mushrooms.</title>
        <authorList>
            <consortium name="DOE Joint Genome Institute"/>
            <person name="Lebreton A."/>
            <person name="Tang N."/>
            <person name="Kuo A."/>
            <person name="LaButti K."/>
            <person name="Drula E."/>
            <person name="Barry K."/>
            <person name="Clum A."/>
            <person name="Lipzen A."/>
            <person name="Mousain D."/>
            <person name="Ng V."/>
            <person name="Wang R."/>
            <person name="Wang X."/>
            <person name="Dai Y."/>
            <person name="Henrissat B."/>
            <person name="Grigoriev I.V."/>
            <person name="Guerin-Laguette A."/>
            <person name="Yu F."/>
            <person name="Martin F.M."/>
        </authorList>
    </citation>
    <scope>NUCLEOTIDE SEQUENCE</scope>
    <source>
        <strain evidence="2">QP</strain>
    </source>
</reference>
<dbReference type="EMBL" id="JAKELL010000105">
    <property type="protein sequence ID" value="KAH8982076.1"/>
    <property type="molecule type" value="Genomic_DNA"/>
</dbReference>
<sequence length="244" mass="25708">MPLHDYGPGLCIYVTGGDVWCLRPNALLTSACQQEAANRDYIATASLVRGASSRSPPAFTSVRSRSAAATSSRSCGHGTSGRSTARTNAGPQHDTQEPGRNCGHAGDRRGDGGRSARDGQPQVREGHGDLLVGALPHRAAPEGGVNQTGTGTGKYVRTRKPASCPRCKRFMYPGPTGSLENDKRGYCSDGVRSRPPDNTPLGCLPPWPQPNGVFSSDAWGTTFNPIPFLATLRDVYEKVVSGGG</sequence>
<feature type="compositionally biased region" description="Basic and acidic residues" evidence="1">
    <location>
        <begin position="105"/>
        <end position="117"/>
    </location>
</feature>
<feature type="region of interest" description="Disordered" evidence="1">
    <location>
        <begin position="50"/>
        <end position="157"/>
    </location>
</feature>